<proteinExistence type="predicted"/>
<keyword evidence="1" id="KW-1133">Transmembrane helix</keyword>
<protein>
    <recommendedName>
        <fullName evidence="4">Phage-related protein</fullName>
    </recommendedName>
</protein>
<gene>
    <name evidence="2" type="ORF">ALQ08_100956</name>
</gene>
<keyword evidence="1" id="KW-0472">Membrane</keyword>
<keyword evidence="1" id="KW-0812">Transmembrane</keyword>
<dbReference type="AlphaFoldDB" id="A0A3M4JXP8"/>
<dbReference type="Proteomes" id="UP000269044">
    <property type="component" value="Unassembled WGS sequence"/>
</dbReference>
<feature type="transmembrane region" description="Helical" evidence="1">
    <location>
        <begin position="110"/>
        <end position="132"/>
    </location>
</feature>
<accession>A0A3M4JXP8</accession>
<name>A0A3M4JXP8_9PSED</name>
<reference evidence="2 3" key="1">
    <citation type="submission" date="2018-08" db="EMBL/GenBank/DDBJ databases">
        <title>Recombination of ecologically and evolutionarily significant loci maintains genetic cohesion in the Pseudomonas syringae species complex.</title>
        <authorList>
            <person name="Dillon M."/>
            <person name="Thakur S."/>
            <person name="Almeida R.N.D."/>
            <person name="Weir B.S."/>
            <person name="Guttman D.S."/>
        </authorList>
    </citation>
    <scope>NUCLEOTIDE SEQUENCE [LARGE SCALE GENOMIC DNA]</scope>
    <source>
        <strain evidence="2 3">ICMP 13052</strain>
    </source>
</reference>
<evidence type="ECO:0000256" key="1">
    <source>
        <dbReference type="SAM" id="Phobius"/>
    </source>
</evidence>
<evidence type="ECO:0000313" key="3">
    <source>
        <dbReference type="Proteomes" id="UP000269044"/>
    </source>
</evidence>
<evidence type="ECO:0008006" key="4">
    <source>
        <dbReference type="Google" id="ProtNLM"/>
    </source>
</evidence>
<comment type="caution">
    <text evidence="2">The sequence shown here is derived from an EMBL/GenBank/DDBJ whole genome shotgun (WGS) entry which is preliminary data.</text>
</comment>
<sequence length="156" mass="17119">MMNRENQAVDHDRNFELIFGAAQKILEAAEANQAASIKTAESLRVLEKSFGERLSKLEGNVTESIDSSVDRTSTKAAGLLREKFDEADAAAMRAARLYNASAKALDKRSWIYFLAAQLALVACVVGAVYLWLPSFNEVAACRAELAKPEVRAARPR</sequence>
<dbReference type="EMBL" id="RBRA01000226">
    <property type="protein sequence ID" value="RMQ21301.1"/>
    <property type="molecule type" value="Genomic_DNA"/>
</dbReference>
<evidence type="ECO:0000313" key="2">
    <source>
        <dbReference type="EMBL" id="RMQ21301.1"/>
    </source>
</evidence>
<organism evidence="2 3">
    <name type="scientific">Pseudomonas syringae pv. delphinii</name>
    <dbReference type="NCBI Taxonomy" id="192088"/>
    <lineage>
        <taxon>Bacteria</taxon>
        <taxon>Pseudomonadati</taxon>
        <taxon>Pseudomonadota</taxon>
        <taxon>Gammaproteobacteria</taxon>
        <taxon>Pseudomonadales</taxon>
        <taxon>Pseudomonadaceae</taxon>
        <taxon>Pseudomonas</taxon>
    </lineage>
</organism>